<dbReference type="PROSITE" id="PS51782">
    <property type="entry name" value="LYSM"/>
    <property type="match status" value="1"/>
</dbReference>
<dbReference type="EMBL" id="OMOF01000024">
    <property type="protein sequence ID" value="SPF33041.1"/>
    <property type="molecule type" value="Genomic_DNA"/>
</dbReference>
<feature type="compositionally biased region" description="Polar residues" evidence="1">
    <location>
        <begin position="157"/>
        <end position="179"/>
    </location>
</feature>
<reference evidence="4" key="1">
    <citation type="submission" date="2018-02" db="EMBL/GenBank/DDBJ databases">
        <authorList>
            <person name="Hausmann B."/>
        </authorList>
    </citation>
    <scope>NUCLEOTIDE SEQUENCE [LARGE SCALE GENOMIC DNA]</scope>
    <source>
        <strain evidence="4">Peat soil MAG SbF1</strain>
    </source>
</reference>
<dbReference type="AlphaFoldDB" id="A0A2U3K067"/>
<evidence type="ECO:0000313" key="3">
    <source>
        <dbReference type="EMBL" id="SPF33041.1"/>
    </source>
</evidence>
<protein>
    <submittedName>
        <fullName evidence="3">LysM domain protein</fullName>
    </submittedName>
</protein>
<evidence type="ECO:0000313" key="4">
    <source>
        <dbReference type="Proteomes" id="UP000238916"/>
    </source>
</evidence>
<dbReference type="CDD" id="cd00118">
    <property type="entry name" value="LysM"/>
    <property type="match status" value="1"/>
</dbReference>
<dbReference type="InterPro" id="IPR036779">
    <property type="entry name" value="LysM_dom_sf"/>
</dbReference>
<accession>A0A2U3K067</accession>
<name>A0A2U3K067_9FIRM</name>
<organism evidence="3 4">
    <name type="scientific">Candidatus Desulfosporosinus infrequens</name>
    <dbReference type="NCBI Taxonomy" id="2043169"/>
    <lineage>
        <taxon>Bacteria</taxon>
        <taxon>Bacillati</taxon>
        <taxon>Bacillota</taxon>
        <taxon>Clostridia</taxon>
        <taxon>Eubacteriales</taxon>
        <taxon>Desulfitobacteriaceae</taxon>
        <taxon>Desulfosporosinus</taxon>
    </lineage>
</organism>
<dbReference type="Proteomes" id="UP000238916">
    <property type="component" value="Unassembled WGS sequence"/>
</dbReference>
<evidence type="ECO:0000256" key="1">
    <source>
        <dbReference type="SAM" id="MobiDB-lite"/>
    </source>
</evidence>
<feature type="region of interest" description="Disordered" evidence="1">
    <location>
        <begin position="147"/>
        <end position="179"/>
    </location>
</feature>
<dbReference type="SMART" id="SM00257">
    <property type="entry name" value="LysM"/>
    <property type="match status" value="1"/>
</dbReference>
<sequence length="225" mass="25271">MCTVGKEYSIQTGDNFHGLAQRWGGTCDDFLLVNPNVDPLKLQIGQKIVLPEFKGLLKGQEQYADISMDHGQEFVGDYHDDVQMEVEGVRIRLRRLGEPKIPHEIHFILPRTEIRKIQPAGEGGPSEVQVMLSNVNVVLSPRLVSDKGDTAEHTKPAGQTQIPAQQESQQHVQDGQTPQAQMQPYQFTASPQYGQGVQPALEQSQGFAQVSEQPRWRMTFPFNKR</sequence>
<dbReference type="Pfam" id="PF01476">
    <property type="entry name" value="LysM"/>
    <property type="match status" value="1"/>
</dbReference>
<evidence type="ECO:0000259" key="2">
    <source>
        <dbReference type="PROSITE" id="PS51782"/>
    </source>
</evidence>
<dbReference type="Gene3D" id="3.10.350.10">
    <property type="entry name" value="LysM domain"/>
    <property type="match status" value="1"/>
</dbReference>
<proteinExistence type="predicted"/>
<dbReference type="SUPFAM" id="SSF54106">
    <property type="entry name" value="LysM domain"/>
    <property type="match status" value="1"/>
</dbReference>
<gene>
    <name evidence="3" type="ORF">SBF1_120004</name>
</gene>
<feature type="domain" description="LysM" evidence="2">
    <location>
        <begin position="6"/>
        <end position="50"/>
    </location>
</feature>
<dbReference type="InterPro" id="IPR018392">
    <property type="entry name" value="LysM"/>
</dbReference>